<organism evidence="1 2">
    <name type="scientific">Candidatus Venteria ishoeyi</name>
    <dbReference type="NCBI Taxonomy" id="1899563"/>
    <lineage>
        <taxon>Bacteria</taxon>
        <taxon>Pseudomonadati</taxon>
        <taxon>Pseudomonadota</taxon>
        <taxon>Gammaproteobacteria</taxon>
        <taxon>Thiotrichales</taxon>
        <taxon>Thiotrichaceae</taxon>
        <taxon>Venteria</taxon>
    </lineage>
</organism>
<protein>
    <submittedName>
        <fullName evidence="1">Uncharacterized protein</fullName>
    </submittedName>
</protein>
<dbReference type="Proteomes" id="UP000236724">
    <property type="component" value="Unassembled WGS sequence"/>
</dbReference>
<keyword evidence="2" id="KW-1185">Reference proteome</keyword>
<dbReference type="AlphaFoldDB" id="A0A1H6FGG4"/>
<dbReference type="EMBL" id="FMSV02000543">
    <property type="protein sequence ID" value="SEH08125.1"/>
    <property type="molecule type" value="Genomic_DNA"/>
</dbReference>
<reference evidence="1 2" key="1">
    <citation type="submission" date="2016-10" db="EMBL/GenBank/DDBJ databases">
        <authorList>
            <person name="de Groot N.N."/>
        </authorList>
    </citation>
    <scope>NUCLEOTIDE SEQUENCE [LARGE SCALE GENOMIC DNA]</scope>
    <source>
        <strain evidence="1">MBHS1</strain>
    </source>
</reference>
<gene>
    <name evidence="1" type="ORF">MBHS_04015</name>
</gene>
<proteinExistence type="predicted"/>
<evidence type="ECO:0000313" key="1">
    <source>
        <dbReference type="EMBL" id="SEH08125.1"/>
    </source>
</evidence>
<name>A0A1H6FGG4_9GAMM</name>
<evidence type="ECO:0000313" key="2">
    <source>
        <dbReference type="Proteomes" id="UP000236724"/>
    </source>
</evidence>
<sequence length="35" mass="3906">MYTLILLTQAQKDAKKLNISGLKPKVLALLQLIQP</sequence>
<accession>A0A1H6FGG4</accession>